<dbReference type="InterPro" id="IPR006170">
    <property type="entry name" value="PBP/GOBP"/>
</dbReference>
<reference evidence="2" key="1">
    <citation type="journal article" date="2017" name="Sci. Rep.">
        <title>Antennal transcriptome analysis and expression profiles of olfactory genes in Anoplophora chinensis.</title>
        <authorList>
            <person name="Wang J."/>
            <person name="Hu P."/>
            <person name="Gao P."/>
            <person name="Tao J."/>
            <person name="Luo Y."/>
        </authorList>
    </citation>
    <scope>NUCLEOTIDE SEQUENCE</scope>
</reference>
<organism evidence="2">
    <name type="scientific">Anoplophora chinensis</name>
    <name type="common">Citrus longhorn beetle</name>
    <dbReference type="NCBI Taxonomy" id="217632"/>
    <lineage>
        <taxon>Eukaryota</taxon>
        <taxon>Metazoa</taxon>
        <taxon>Ecdysozoa</taxon>
        <taxon>Arthropoda</taxon>
        <taxon>Hexapoda</taxon>
        <taxon>Insecta</taxon>
        <taxon>Pterygota</taxon>
        <taxon>Neoptera</taxon>
        <taxon>Endopterygota</taxon>
        <taxon>Coleoptera</taxon>
        <taxon>Polyphaga</taxon>
        <taxon>Cucujiformia</taxon>
        <taxon>Chrysomeloidea</taxon>
        <taxon>Cerambycidae</taxon>
        <taxon>Lamiinae</taxon>
        <taxon>Lamiini</taxon>
        <taxon>Anoplophora</taxon>
    </lineage>
</organism>
<dbReference type="Gene3D" id="1.10.238.20">
    <property type="entry name" value="Pheromone/general odorant binding protein domain"/>
    <property type="match status" value="1"/>
</dbReference>
<evidence type="ECO:0000313" key="2">
    <source>
        <dbReference type="EMBL" id="AUF72983.1"/>
    </source>
</evidence>
<dbReference type="CDD" id="cd23992">
    <property type="entry name" value="PBP_GOBP"/>
    <property type="match status" value="1"/>
</dbReference>
<feature type="chain" id="PRO_5014142531" evidence="1">
    <location>
        <begin position="21"/>
        <end position="116"/>
    </location>
</feature>
<sequence>MITYVLFFFVFTSAVLNVHCGILEKNITLAAHCMEEAKVTQEVVDTYMEDPEKEPTEDFYCYLQCVFTGVGLIDENGDLDIDLYKSMFVVDVDCLKDMPKIVKCTDMEALSECVKD</sequence>
<dbReference type="SUPFAM" id="SSF47565">
    <property type="entry name" value="Insect pheromone/odorant-binding proteins"/>
    <property type="match status" value="1"/>
</dbReference>
<accession>A0A2H4ZB55</accession>
<proteinExistence type="evidence at transcript level"/>
<evidence type="ECO:0000256" key="1">
    <source>
        <dbReference type="SAM" id="SignalP"/>
    </source>
</evidence>
<keyword evidence="1" id="KW-0732">Signal</keyword>
<feature type="signal peptide" evidence="1">
    <location>
        <begin position="1"/>
        <end position="20"/>
    </location>
</feature>
<dbReference type="Pfam" id="PF01395">
    <property type="entry name" value="PBP_GOBP"/>
    <property type="match status" value="1"/>
</dbReference>
<dbReference type="AlphaFoldDB" id="A0A2H4ZB55"/>
<name>A0A2H4ZB55_ANOCN</name>
<protein>
    <submittedName>
        <fullName evidence="2">Odorant-binding protein</fullName>
    </submittedName>
</protein>
<dbReference type="InterPro" id="IPR036728">
    <property type="entry name" value="PBP_GOBP_sf"/>
</dbReference>
<dbReference type="EMBL" id="MF975407">
    <property type="protein sequence ID" value="AUF72983.1"/>
    <property type="molecule type" value="mRNA"/>
</dbReference>
<dbReference type="GO" id="GO:0005549">
    <property type="term" value="F:odorant binding"/>
    <property type="evidence" value="ECO:0007669"/>
    <property type="project" value="InterPro"/>
</dbReference>